<evidence type="ECO:0000313" key="3">
    <source>
        <dbReference type="EMBL" id="KAA8716883.1"/>
    </source>
</evidence>
<comment type="caution">
    <text evidence="3">The sequence shown here is derived from an EMBL/GenBank/DDBJ whole genome shotgun (WGS) entry which is preliminary data.</text>
</comment>
<feature type="domain" description="Filamentous haemagglutinin FhaB/tRNA nuclease CdiA-like TPS" evidence="2">
    <location>
        <begin position="47"/>
        <end position="147"/>
    </location>
</feature>
<dbReference type="Pfam" id="PF05860">
    <property type="entry name" value="TPS"/>
    <property type="match status" value="1"/>
</dbReference>
<accession>A0A5M9R8J6</accession>
<dbReference type="RefSeq" id="WP_150384646.1">
    <property type="nucleotide sequence ID" value="NZ_BAAAFS010000001.1"/>
</dbReference>
<dbReference type="Proteomes" id="UP000322181">
    <property type="component" value="Unassembled WGS sequence"/>
</dbReference>
<sequence length="440" mass="48492">MELTKIATALLFLAPAYLSAATQDFTYRNGYKITVDQVSPDVNIQIKNNKPTQSITAPNSNGISHNYFSEFNVGKRGLNIDNAPSARVIINEVTGTNISQLKGKTAIIGKQASLVIANPNGINCNNCAVSNVSHLTLLAGNTVPDVTTGKLTGFKNITNDVIVNNVKKDTIKNKLTLTGKNIELNNSYINSPETKINIGMDVIDFSDKLKYQITDVNLTKEKKDYTVYTRPLLSIGDNTEIRGKLVINADNAALINNGSIISTNTRLNLMNSELSNNGYLKSSEIDINAKDATISNNKKFHANRLNVNYMGDFKINNHNESDSDSLSIDNILINSLNVKQNIQRGPDEYTYSLRDNSLIINNNGLFSIFRLSVTGNQYDNVLISNEGTILSDKIDIKASTVRMINNNTFEVRSELDVDSINGFYTFGDNKILVSNKILNM</sequence>
<organism evidence="3 4">
    <name type="scientific">Morganella psychrotolerans</name>
    <dbReference type="NCBI Taxonomy" id="368603"/>
    <lineage>
        <taxon>Bacteria</taxon>
        <taxon>Pseudomonadati</taxon>
        <taxon>Pseudomonadota</taxon>
        <taxon>Gammaproteobacteria</taxon>
        <taxon>Enterobacterales</taxon>
        <taxon>Morganellaceae</taxon>
        <taxon>Morganella</taxon>
    </lineage>
</organism>
<proteinExistence type="predicted"/>
<feature type="signal peptide" evidence="1">
    <location>
        <begin position="1"/>
        <end position="20"/>
    </location>
</feature>
<dbReference type="Gene3D" id="2.160.20.10">
    <property type="entry name" value="Single-stranded right-handed beta-helix, Pectin lyase-like"/>
    <property type="match status" value="1"/>
</dbReference>
<dbReference type="SUPFAM" id="SSF51126">
    <property type="entry name" value="Pectin lyase-like"/>
    <property type="match status" value="1"/>
</dbReference>
<dbReference type="SMART" id="SM00912">
    <property type="entry name" value="Haemagg_act"/>
    <property type="match status" value="1"/>
</dbReference>
<feature type="chain" id="PRO_5024427978" evidence="1">
    <location>
        <begin position="21"/>
        <end position="440"/>
    </location>
</feature>
<dbReference type="AlphaFoldDB" id="A0A5M9R8J6"/>
<dbReference type="InterPro" id="IPR008638">
    <property type="entry name" value="FhaB/CdiA-like_TPS"/>
</dbReference>
<dbReference type="InterPro" id="IPR012334">
    <property type="entry name" value="Pectin_lyas_fold"/>
</dbReference>
<gene>
    <name evidence="3" type="ORF">F4V73_03135</name>
</gene>
<name>A0A5M9R8J6_9GAMM</name>
<evidence type="ECO:0000313" key="4">
    <source>
        <dbReference type="Proteomes" id="UP000322181"/>
    </source>
</evidence>
<evidence type="ECO:0000256" key="1">
    <source>
        <dbReference type="SAM" id="SignalP"/>
    </source>
</evidence>
<dbReference type="EMBL" id="VXKB01000001">
    <property type="protein sequence ID" value="KAA8716883.1"/>
    <property type="molecule type" value="Genomic_DNA"/>
</dbReference>
<dbReference type="InterPro" id="IPR011050">
    <property type="entry name" value="Pectin_lyase_fold/virulence"/>
</dbReference>
<evidence type="ECO:0000259" key="2">
    <source>
        <dbReference type="SMART" id="SM00912"/>
    </source>
</evidence>
<keyword evidence="1" id="KW-0732">Signal</keyword>
<dbReference type="NCBIfam" id="TIGR01901">
    <property type="entry name" value="adhes_NPXG"/>
    <property type="match status" value="1"/>
</dbReference>
<protein>
    <submittedName>
        <fullName evidence="3">Filamentous hemagglutinin N-terminal domain-containing protein</fullName>
    </submittedName>
</protein>
<reference evidence="3 4" key="1">
    <citation type="submission" date="2019-09" db="EMBL/GenBank/DDBJ databases">
        <title>Draft genome sequence of various Type strains from the CCUG.</title>
        <authorList>
            <person name="Pineiro-Iglesias B."/>
            <person name="Tunovic T."/>
            <person name="Unosson C."/>
            <person name="Inganas E."/>
            <person name="Ohlen M."/>
            <person name="Cardew S."/>
            <person name="Jensie-Markopoulos S."/>
            <person name="Salva-Serra F."/>
            <person name="Jaen-Luchoro D."/>
            <person name="Karlsson R."/>
            <person name="Svensson-Stadler L."/>
            <person name="Chun J."/>
            <person name="Moore E."/>
        </authorList>
    </citation>
    <scope>NUCLEOTIDE SEQUENCE [LARGE SCALE GENOMIC DNA]</scope>
    <source>
        <strain evidence="3 4">CCUG 53682T</strain>
    </source>
</reference>